<protein>
    <recommendedName>
        <fullName evidence="2">Glutamate/phenylalanine/leucine/valine/L-tryptophan dehydrogenase C-terminal domain-containing protein</fullName>
    </recommendedName>
</protein>
<feature type="domain" description="Glutamate/phenylalanine/leucine/valine/L-tryptophan dehydrogenase C-terminal" evidence="2">
    <location>
        <begin position="1"/>
        <end position="137"/>
    </location>
</feature>
<dbReference type="PANTHER" id="PTHR11606">
    <property type="entry name" value="GLUTAMATE DEHYDROGENASE"/>
    <property type="match status" value="1"/>
</dbReference>
<sequence>MTNAELLELPCDVLIPAALENQLNERNAARIKASLIVEAANGPTTTEADEILNDMGVTIIPDILANAGGVTVSYFEWVQDLQRFFWAEDEINSRLEMIMRRSYQAVREKALEQDVNMRLGAYLLAVARVAEATEIRGVYP</sequence>
<reference evidence="3" key="1">
    <citation type="submission" date="2020-10" db="EMBL/GenBank/DDBJ databases">
        <title>Taxonomic study of unclassified bacteria belonging to the class Ktedonobacteria.</title>
        <authorList>
            <person name="Yabe S."/>
            <person name="Wang C.M."/>
            <person name="Zheng Y."/>
            <person name="Sakai Y."/>
            <person name="Cavaletti L."/>
            <person name="Monciardini P."/>
            <person name="Donadio S."/>
        </authorList>
    </citation>
    <scope>NUCLEOTIDE SEQUENCE</scope>
    <source>
        <strain evidence="3">SOSP1-1</strain>
    </source>
</reference>
<dbReference type="SMART" id="SM00839">
    <property type="entry name" value="ELFV_dehydrog"/>
    <property type="match status" value="1"/>
</dbReference>
<dbReference type="InterPro" id="IPR036291">
    <property type="entry name" value="NAD(P)-bd_dom_sf"/>
</dbReference>
<dbReference type="AlphaFoldDB" id="A0A8J3MT63"/>
<proteinExistence type="predicted"/>
<gene>
    <name evidence="3" type="ORF">KSX_21930</name>
</gene>
<keyword evidence="1" id="KW-0560">Oxidoreductase</keyword>
<evidence type="ECO:0000256" key="1">
    <source>
        <dbReference type="ARBA" id="ARBA00023002"/>
    </source>
</evidence>
<dbReference type="Proteomes" id="UP000612362">
    <property type="component" value="Unassembled WGS sequence"/>
</dbReference>
<evidence type="ECO:0000259" key="2">
    <source>
        <dbReference type="SMART" id="SM00839"/>
    </source>
</evidence>
<dbReference type="GO" id="GO:0004352">
    <property type="term" value="F:glutamate dehydrogenase (NAD+) activity"/>
    <property type="evidence" value="ECO:0007669"/>
    <property type="project" value="TreeGrafter"/>
</dbReference>
<comment type="caution">
    <text evidence="3">The sequence shown here is derived from an EMBL/GenBank/DDBJ whole genome shotgun (WGS) entry which is preliminary data.</text>
</comment>
<accession>A0A8J3MT63</accession>
<name>A0A8J3MT63_9CHLR</name>
<dbReference type="InterPro" id="IPR006096">
    <property type="entry name" value="Glu/Leu/Phe/Val/Trp_DH_C"/>
</dbReference>
<organism evidence="3 4">
    <name type="scientific">Ktedonospora formicarum</name>
    <dbReference type="NCBI Taxonomy" id="2778364"/>
    <lineage>
        <taxon>Bacteria</taxon>
        <taxon>Bacillati</taxon>
        <taxon>Chloroflexota</taxon>
        <taxon>Ktedonobacteria</taxon>
        <taxon>Ktedonobacterales</taxon>
        <taxon>Ktedonobacteraceae</taxon>
        <taxon>Ktedonospora</taxon>
    </lineage>
</organism>
<dbReference type="PANTHER" id="PTHR11606:SF13">
    <property type="entry name" value="GLUTAMATE DEHYDROGENASE 1, MITOCHONDRIAL"/>
    <property type="match status" value="1"/>
</dbReference>
<evidence type="ECO:0000313" key="4">
    <source>
        <dbReference type="Proteomes" id="UP000612362"/>
    </source>
</evidence>
<dbReference type="Gene3D" id="3.40.50.720">
    <property type="entry name" value="NAD(P)-binding Rossmann-like Domain"/>
    <property type="match status" value="1"/>
</dbReference>
<dbReference type="Pfam" id="PF00208">
    <property type="entry name" value="ELFV_dehydrog"/>
    <property type="match status" value="1"/>
</dbReference>
<dbReference type="GO" id="GO:0006538">
    <property type="term" value="P:L-glutamate catabolic process"/>
    <property type="evidence" value="ECO:0007669"/>
    <property type="project" value="TreeGrafter"/>
</dbReference>
<evidence type="ECO:0000313" key="3">
    <source>
        <dbReference type="EMBL" id="GHO44030.1"/>
    </source>
</evidence>
<dbReference type="SUPFAM" id="SSF51735">
    <property type="entry name" value="NAD(P)-binding Rossmann-fold domains"/>
    <property type="match status" value="1"/>
</dbReference>
<dbReference type="EMBL" id="BNJF01000001">
    <property type="protein sequence ID" value="GHO44030.1"/>
    <property type="molecule type" value="Genomic_DNA"/>
</dbReference>
<keyword evidence="4" id="KW-1185">Reference proteome</keyword>